<feature type="chain" id="PRO_5045491306" evidence="1">
    <location>
        <begin position="22"/>
        <end position="103"/>
    </location>
</feature>
<dbReference type="SUPFAM" id="SSF81585">
    <property type="entry name" value="PsbU/PolX domain-like"/>
    <property type="match status" value="1"/>
</dbReference>
<feature type="signal peptide" evidence="1">
    <location>
        <begin position="1"/>
        <end position="21"/>
    </location>
</feature>
<dbReference type="Pfam" id="PF12836">
    <property type="entry name" value="HHH_3"/>
    <property type="match status" value="1"/>
</dbReference>
<keyword evidence="1" id="KW-0732">Signal</keyword>
<accession>A0ABU7XIU9</accession>
<sequence>MIRTAIFAAALLAVAPALAQAAPVGKHHAPSTATHIHHAKAEARVDINTATVEQLMSVKGLSKTQAESIVQGRPFKNVEELTAANILPADVFAMVKDRLTVTK</sequence>
<dbReference type="InterPro" id="IPR051675">
    <property type="entry name" value="Endo/Exo/Phosphatase_dom_1"/>
</dbReference>
<name>A0ABU7XIU9_9HYPH</name>
<reference evidence="2 3" key="1">
    <citation type="submission" date="2024-02" db="EMBL/GenBank/DDBJ databases">
        <authorList>
            <person name="Grouzdev D."/>
        </authorList>
    </citation>
    <scope>NUCLEOTIDE SEQUENCE [LARGE SCALE GENOMIC DNA]</scope>
    <source>
        <strain evidence="2 3">9N</strain>
    </source>
</reference>
<protein>
    <submittedName>
        <fullName evidence="2">Helix-hairpin-helix domain-containing protein</fullName>
    </submittedName>
</protein>
<keyword evidence="3" id="KW-1185">Reference proteome</keyword>
<evidence type="ECO:0000313" key="2">
    <source>
        <dbReference type="EMBL" id="MEF3367060.1"/>
    </source>
</evidence>
<dbReference type="PANTHER" id="PTHR21180">
    <property type="entry name" value="ENDONUCLEASE/EXONUCLEASE/PHOSPHATASE FAMILY DOMAIN-CONTAINING PROTEIN 1"/>
    <property type="match status" value="1"/>
</dbReference>
<dbReference type="RefSeq" id="WP_332082092.1">
    <property type="nucleotide sequence ID" value="NZ_JAZHYN010000030.1"/>
</dbReference>
<evidence type="ECO:0000256" key="1">
    <source>
        <dbReference type="SAM" id="SignalP"/>
    </source>
</evidence>
<organism evidence="2 3">
    <name type="scientific">Methylocystis borbori</name>
    <dbReference type="NCBI Taxonomy" id="3118750"/>
    <lineage>
        <taxon>Bacteria</taxon>
        <taxon>Pseudomonadati</taxon>
        <taxon>Pseudomonadota</taxon>
        <taxon>Alphaproteobacteria</taxon>
        <taxon>Hyphomicrobiales</taxon>
        <taxon>Methylocystaceae</taxon>
        <taxon>Methylocystis</taxon>
    </lineage>
</organism>
<dbReference type="Gene3D" id="1.10.150.320">
    <property type="entry name" value="Photosystem II 12 kDa extrinsic protein"/>
    <property type="match status" value="1"/>
</dbReference>
<evidence type="ECO:0000313" key="3">
    <source>
        <dbReference type="Proteomes" id="UP001350748"/>
    </source>
</evidence>
<gene>
    <name evidence="2" type="ORF">V3H18_11000</name>
</gene>
<proteinExistence type="predicted"/>
<dbReference type="EMBL" id="JAZHYN010000030">
    <property type="protein sequence ID" value="MEF3367060.1"/>
    <property type="molecule type" value="Genomic_DNA"/>
</dbReference>
<dbReference type="PANTHER" id="PTHR21180:SF32">
    <property type="entry name" value="ENDONUCLEASE_EXONUCLEASE_PHOSPHATASE FAMILY DOMAIN-CONTAINING PROTEIN 1"/>
    <property type="match status" value="1"/>
</dbReference>
<comment type="caution">
    <text evidence="2">The sequence shown here is derived from an EMBL/GenBank/DDBJ whole genome shotgun (WGS) entry which is preliminary data.</text>
</comment>
<dbReference type="Proteomes" id="UP001350748">
    <property type="component" value="Unassembled WGS sequence"/>
</dbReference>